<dbReference type="InterPro" id="IPR011055">
    <property type="entry name" value="Dup_hybrid_motif"/>
</dbReference>
<evidence type="ECO:0000313" key="7">
    <source>
        <dbReference type="Proteomes" id="UP000824159"/>
    </source>
</evidence>
<dbReference type="GO" id="GO:0004222">
    <property type="term" value="F:metalloendopeptidase activity"/>
    <property type="evidence" value="ECO:0007669"/>
    <property type="project" value="TreeGrafter"/>
</dbReference>
<evidence type="ECO:0000259" key="5">
    <source>
        <dbReference type="Pfam" id="PF24568"/>
    </source>
</evidence>
<dbReference type="Gene3D" id="2.70.70.10">
    <property type="entry name" value="Glucose Permease (Domain IIA)"/>
    <property type="match status" value="1"/>
</dbReference>
<keyword evidence="2" id="KW-0175">Coiled coil</keyword>
<dbReference type="Gene3D" id="6.10.250.3150">
    <property type="match status" value="1"/>
</dbReference>
<dbReference type="SUPFAM" id="SSF51261">
    <property type="entry name" value="Duplicated hybrid motif"/>
    <property type="match status" value="1"/>
</dbReference>
<evidence type="ECO:0000256" key="3">
    <source>
        <dbReference type="SAM" id="SignalP"/>
    </source>
</evidence>
<reference evidence="6" key="1">
    <citation type="submission" date="2020-10" db="EMBL/GenBank/DDBJ databases">
        <authorList>
            <person name="Gilroy R."/>
        </authorList>
    </citation>
    <scope>NUCLEOTIDE SEQUENCE</scope>
    <source>
        <strain evidence="6">CHK176-22527</strain>
    </source>
</reference>
<evidence type="ECO:0000256" key="1">
    <source>
        <dbReference type="ARBA" id="ARBA00022729"/>
    </source>
</evidence>
<proteinExistence type="predicted"/>
<feature type="coiled-coil region" evidence="2">
    <location>
        <begin position="140"/>
        <end position="216"/>
    </location>
</feature>
<dbReference type="Proteomes" id="UP000824159">
    <property type="component" value="Unassembled WGS sequence"/>
</dbReference>
<dbReference type="Pfam" id="PF24568">
    <property type="entry name" value="CC_PcsB"/>
    <property type="match status" value="1"/>
</dbReference>
<protein>
    <submittedName>
        <fullName evidence="6">Peptidoglycan DD-metalloendopeptidase family protein</fullName>
    </submittedName>
</protein>
<evidence type="ECO:0000256" key="2">
    <source>
        <dbReference type="SAM" id="Coils"/>
    </source>
</evidence>
<reference evidence="6" key="2">
    <citation type="journal article" date="2021" name="PeerJ">
        <title>Extensive microbial diversity within the chicken gut microbiome revealed by metagenomics and culture.</title>
        <authorList>
            <person name="Gilroy R."/>
            <person name="Ravi A."/>
            <person name="Getino M."/>
            <person name="Pursley I."/>
            <person name="Horton D.L."/>
            <person name="Alikhan N.F."/>
            <person name="Baker D."/>
            <person name="Gharbi K."/>
            <person name="Hall N."/>
            <person name="Watson M."/>
            <person name="Adriaenssens E.M."/>
            <person name="Foster-Nyarko E."/>
            <person name="Jarju S."/>
            <person name="Secka A."/>
            <person name="Antonio M."/>
            <person name="Oren A."/>
            <person name="Chaudhuri R.R."/>
            <person name="La Ragione R."/>
            <person name="Hildebrand F."/>
            <person name="Pallen M.J."/>
        </authorList>
    </citation>
    <scope>NUCLEOTIDE SEQUENCE</scope>
    <source>
        <strain evidence="6">CHK176-22527</strain>
    </source>
</reference>
<evidence type="ECO:0000313" key="6">
    <source>
        <dbReference type="EMBL" id="HIU00127.1"/>
    </source>
</evidence>
<dbReference type="Pfam" id="PF01551">
    <property type="entry name" value="Peptidase_M23"/>
    <property type="match status" value="1"/>
</dbReference>
<dbReference type="InterPro" id="IPR016047">
    <property type="entry name" value="M23ase_b-sheet_dom"/>
</dbReference>
<feature type="domain" description="Peptidoglycan hydrolase PcsB coiled-coil" evidence="5">
    <location>
        <begin position="88"/>
        <end position="157"/>
    </location>
</feature>
<comment type="caution">
    <text evidence="6">The sequence shown here is derived from an EMBL/GenBank/DDBJ whole genome shotgun (WGS) entry which is preliminary data.</text>
</comment>
<feature type="domain" description="M23ase beta-sheet core" evidence="4">
    <location>
        <begin position="261"/>
        <end position="355"/>
    </location>
</feature>
<feature type="coiled-coil region" evidence="2">
    <location>
        <begin position="31"/>
        <end position="100"/>
    </location>
</feature>
<accession>A0A9D1HDM0</accession>
<dbReference type="PANTHER" id="PTHR21666:SF270">
    <property type="entry name" value="MUREIN HYDROLASE ACTIVATOR ENVC"/>
    <property type="match status" value="1"/>
</dbReference>
<keyword evidence="1 3" id="KW-0732">Signal</keyword>
<organism evidence="6 7">
    <name type="scientific">Candidatus Allocopromorpha excrementavium</name>
    <dbReference type="NCBI Taxonomy" id="2840741"/>
    <lineage>
        <taxon>Bacteria</taxon>
        <taxon>Bacillati</taxon>
        <taxon>Bacillota</taxon>
        <taxon>Clostridia</taxon>
        <taxon>Eubacteriales</taxon>
        <taxon>Eubacteriaceae</taxon>
        <taxon>Eubacteriaceae incertae sedis</taxon>
        <taxon>Candidatus Allocopromorpha</taxon>
    </lineage>
</organism>
<dbReference type="EMBL" id="DVLX01000093">
    <property type="protein sequence ID" value="HIU00127.1"/>
    <property type="molecule type" value="Genomic_DNA"/>
</dbReference>
<sequence>MKRKSRTAVTIAAITAMFLCMETAMVSAASLSEIRNDIKEKQQELNESRSQEKSLGDQVSELESQINTKENDIAELEAAISEAEVELAEAEKKVETQTENLGGRLRNMYKNGSVGFMDVLLDSNSFSEFLTNLDLVEMIYESDRDVLNELEDAYDEIDKRKSEIEAAKTDAEEQKAALEADQAEIAEKKAAIAADAEETQKELDKLEADAQALTATIRNQGSSSSNSTYLGGEMAWPAPQYTRISSYFAGRIDPITGKKSNHGGLDLAAPGGSPILAANSGTVIIAGYHYSYGNYVVIDHGGGVSTLYGHSSKLLVSRGQKVSRGQQIAKVGTTGRSTGNHLHFEVRINGQRVDPLPYIT</sequence>
<feature type="signal peptide" evidence="3">
    <location>
        <begin position="1"/>
        <end position="28"/>
    </location>
</feature>
<evidence type="ECO:0000259" key="4">
    <source>
        <dbReference type="Pfam" id="PF01551"/>
    </source>
</evidence>
<name>A0A9D1HDM0_9FIRM</name>
<gene>
    <name evidence="6" type="ORF">IAD12_07720</name>
</gene>
<dbReference type="CDD" id="cd12797">
    <property type="entry name" value="M23_peptidase"/>
    <property type="match status" value="1"/>
</dbReference>
<dbReference type="AlphaFoldDB" id="A0A9D1HDM0"/>
<dbReference type="InterPro" id="IPR057309">
    <property type="entry name" value="PcsB_CC"/>
</dbReference>
<feature type="chain" id="PRO_5038932782" evidence="3">
    <location>
        <begin position="29"/>
        <end position="360"/>
    </location>
</feature>
<dbReference type="InterPro" id="IPR050570">
    <property type="entry name" value="Cell_wall_metabolism_enzyme"/>
</dbReference>
<dbReference type="PANTHER" id="PTHR21666">
    <property type="entry name" value="PEPTIDASE-RELATED"/>
    <property type="match status" value="1"/>
</dbReference>